<reference evidence="3 4" key="1">
    <citation type="submission" date="2020-08" db="EMBL/GenBank/DDBJ databases">
        <title>Genomic Encyclopedia of Type Strains, Phase IV (KMG-IV): sequencing the most valuable type-strain genomes for metagenomic binning, comparative biology and taxonomic classification.</title>
        <authorList>
            <person name="Goeker M."/>
        </authorList>
    </citation>
    <scope>NUCLEOTIDE SEQUENCE [LARGE SCALE GENOMIC DNA]</scope>
    <source>
        <strain evidence="3 4">DSM 19163</strain>
    </source>
</reference>
<dbReference type="CDD" id="cd15787">
    <property type="entry name" value="YycH_N"/>
    <property type="match status" value="1"/>
</dbReference>
<dbReference type="PROSITE" id="PS51257">
    <property type="entry name" value="PROKAR_LIPOPROTEIN"/>
    <property type="match status" value="1"/>
</dbReference>
<dbReference type="EMBL" id="JACHHF010000002">
    <property type="protein sequence ID" value="MBB5175493.1"/>
    <property type="molecule type" value="Genomic_DNA"/>
</dbReference>
<dbReference type="InterPro" id="IPR042274">
    <property type="entry name" value="YycH/YycI_2"/>
</dbReference>
<dbReference type="Pfam" id="PF07435">
    <property type="entry name" value="YycH"/>
    <property type="match status" value="1"/>
</dbReference>
<dbReference type="InterPro" id="IPR009996">
    <property type="entry name" value="YycH"/>
</dbReference>
<keyword evidence="1" id="KW-0812">Transmembrane</keyword>
<evidence type="ECO:0000313" key="3">
    <source>
        <dbReference type="EMBL" id="MBB5175493.1"/>
    </source>
</evidence>
<feature type="domain" description="Regulatory protein YycH" evidence="2">
    <location>
        <begin position="4"/>
        <end position="431"/>
    </location>
</feature>
<sequence length="436" mass="50575">MLKEHIKTIFLTVLIILSCFLTYKTWIYTPEFESIDTTLSLPPMSSQGEVVSFKDTTRAYQAVHIKDNEEIGTMSKEFLDEFRDLFQGKEVTEVQQEQPINQLKSEALIESNEILIIDYYSEMPARTFLTMFEMDTDKDHIDFNFDRIILEMRDDDTILNLVTEDRTSFTSYKIDIPKSEIETVINNHSDLFIDYSMVISNAETSNRLTAIYGPKSPGKQKVHQFIPSTLSVSTMNETLFSSSDVEQKQSKDITVYESDTEIATYSANNYQYSFMNLKEADSNTLSPYRTIEKSFIFLNGHMGLTAKDILFDYDDEESTVIYKPMLNDYVVFSDEIMSEILVTVRKGTIAEYSRPMIQVNANIPSDLSTTLDDLEKVRYKIVIDENYDFSKVSKIILAYELKHNEDQSELNVVDYIPSWYILYDGEWVKYDIEDES</sequence>
<dbReference type="Gene3D" id="3.30.310.160">
    <property type="entry name" value="YycH protein, domain 2"/>
    <property type="match status" value="1"/>
</dbReference>
<feature type="transmembrane region" description="Helical" evidence="1">
    <location>
        <begin position="9"/>
        <end position="28"/>
    </location>
</feature>
<comment type="caution">
    <text evidence="3">The sequence shown here is derived from an EMBL/GenBank/DDBJ whole genome shotgun (WGS) entry which is preliminary data.</text>
</comment>
<evidence type="ECO:0000313" key="4">
    <source>
        <dbReference type="Proteomes" id="UP000579136"/>
    </source>
</evidence>
<name>A0A9Q2HES4_9STAP</name>
<evidence type="ECO:0000256" key="1">
    <source>
        <dbReference type="SAM" id="Phobius"/>
    </source>
</evidence>
<accession>A0A9Q2HES4</accession>
<keyword evidence="1" id="KW-0472">Membrane</keyword>
<protein>
    <submittedName>
        <fullName evidence="3">Regulatory protein YycH of two-component signal transduction system YycFG</fullName>
    </submittedName>
</protein>
<dbReference type="RefSeq" id="WP_183672919.1">
    <property type="nucleotide sequence ID" value="NZ_CBCRYX010000001.1"/>
</dbReference>
<keyword evidence="4" id="KW-1185">Reference proteome</keyword>
<proteinExistence type="predicted"/>
<dbReference type="Proteomes" id="UP000579136">
    <property type="component" value="Unassembled WGS sequence"/>
</dbReference>
<organism evidence="3 4">
    <name type="scientific">Nosocomiicoccus ampullae</name>
    <dbReference type="NCBI Taxonomy" id="489910"/>
    <lineage>
        <taxon>Bacteria</taxon>
        <taxon>Bacillati</taxon>
        <taxon>Bacillota</taxon>
        <taxon>Bacilli</taxon>
        <taxon>Bacillales</taxon>
        <taxon>Staphylococcaceae</taxon>
        <taxon>Nosocomiicoccus</taxon>
    </lineage>
</organism>
<evidence type="ECO:0000259" key="2">
    <source>
        <dbReference type="Pfam" id="PF07435"/>
    </source>
</evidence>
<keyword evidence="1" id="KW-1133">Transmembrane helix</keyword>
<gene>
    <name evidence="3" type="ORF">HNQ45_000363</name>
</gene>
<dbReference type="AlphaFoldDB" id="A0A9Q2HES4"/>